<name>D4BMF2_BIFBR</name>
<gene>
    <name evidence="1" type="ORF">BIFBRE_03246</name>
</gene>
<protein>
    <submittedName>
        <fullName evidence="1">Uncharacterized protein</fullName>
    </submittedName>
</protein>
<comment type="caution">
    <text evidence="1">The sequence shown here is derived from an EMBL/GenBank/DDBJ whole genome shotgun (WGS) entry which is preliminary data.</text>
</comment>
<sequence>MGHVEQRHEVQVGELLLLEVRDLIGKLLEIPGKQVGVHGHAEHVAALVPIRVLFAGLVETLQVGGTVSIGLSHAVDERVEGIMVVVQTHEEPLKFILMSCEAGIENSAGMPFLCLILRD</sequence>
<reference evidence="1 2" key="1">
    <citation type="submission" date="2010-02" db="EMBL/GenBank/DDBJ databases">
        <authorList>
            <person name="Weinstock G."/>
            <person name="Sodergren E."/>
            <person name="Clifton S."/>
            <person name="Fulton L."/>
            <person name="Fulton B."/>
            <person name="Courtney L."/>
            <person name="Fronick C."/>
            <person name="Harrison M."/>
            <person name="Strong C."/>
            <person name="Farmer C."/>
            <person name="Delahaunty K."/>
            <person name="Markovic C."/>
            <person name="Hall O."/>
            <person name="Minx P."/>
            <person name="Tomlinson C."/>
            <person name="Mitreva M."/>
            <person name="Nelson J."/>
            <person name="Hou S."/>
            <person name="Wollam A."/>
            <person name="Pepin K.H."/>
            <person name="Johnson M."/>
            <person name="Bhonagiri V."/>
            <person name="Zhang X."/>
            <person name="Suruliraj S."/>
            <person name="Warren W."/>
            <person name="Chinwalla A."/>
            <person name="Mardis E.R."/>
            <person name="Wilson R.K."/>
        </authorList>
    </citation>
    <scope>NUCLEOTIDE SEQUENCE [LARGE SCALE GENOMIC DNA]</scope>
    <source>
        <strain evidence="1 2">DSM 20213</strain>
    </source>
</reference>
<dbReference type="EMBL" id="ACCG02000005">
    <property type="protein sequence ID" value="EFE89971.1"/>
    <property type="molecule type" value="Genomic_DNA"/>
</dbReference>
<dbReference type="AlphaFoldDB" id="D4BMF2"/>
<dbReference type="HOGENOM" id="CLU_2056783_0_0_11"/>
<evidence type="ECO:0000313" key="1">
    <source>
        <dbReference type="EMBL" id="EFE89971.1"/>
    </source>
</evidence>
<organism evidence="1 2">
    <name type="scientific">Bifidobacterium breve DSM 20213 = JCM 1192</name>
    <dbReference type="NCBI Taxonomy" id="518634"/>
    <lineage>
        <taxon>Bacteria</taxon>
        <taxon>Bacillati</taxon>
        <taxon>Actinomycetota</taxon>
        <taxon>Actinomycetes</taxon>
        <taxon>Bifidobacteriales</taxon>
        <taxon>Bifidobacteriaceae</taxon>
        <taxon>Bifidobacterium</taxon>
    </lineage>
</organism>
<accession>D4BMF2</accession>
<proteinExistence type="predicted"/>
<dbReference type="Proteomes" id="UP000003191">
    <property type="component" value="Unassembled WGS sequence"/>
</dbReference>
<evidence type="ECO:0000313" key="2">
    <source>
        <dbReference type="Proteomes" id="UP000003191"/>
    </source>
</evidence>
<keyword evidence="2" id="KW-1185">Reference proteome</keyword>